<feature type="transmembrane region" description="Helical" evidence="1">
    <location>
        <begin position="91"/>
        <end position="114"/>
    </location>
</feature>
<dbReference type="OrthoDB" id="6369218at2"/>
<evidence type="ECO:0000313" key="2">
    <source>
        <dbReference type="EMBL" id="PLC51003.1"/>
    </source>
</evidence>
<keyword evidence="1" id="KW-1133">Transmembrane helix</keyword>
<keyword evidence="1" id="KW-0812">Transmembrane</keyword>
<evidence type="ECO:0008006" key="4">
    <source>
        <dbReference type="Google" id="ProtNLM"/>
    </source>
</evidence>
<dbReference type="Proteomes" id="UP000234190">
    <property type="component" value="Unassembled WGS sequence"/>
</dbReference>
<sequence>MSLIVAARFDTFEAAEKAAGALMNDGVAPSDLHTFYVNPPGAHGRYPLGGDQAADPDSEGAPYSAVGGAAAIGLVGALVGGIIAFTFTDSLLPLVGGAGVGAYIGSLAGAVYSLGRKRPSRSRSQVFQAKVHEGRPSGVVLAVHTSQEHEKHIAEVLRSLGGIEIERAQGRWANGRWEDFDPLVSPTLKKDF</sequence>
<dbReference type="AlphaFoldDB" id="A0A2N4U7K9"/>
<accession>A0A2N4U7K9</accession>
<comment type="caution">
    <text evidence="2">The sequence shown here is derived from an EMBL/GenBank/DDBJ whole genome shotgun (WGS) entry which is preliminary data.</text>
</comment>
<protein>
    <recommendedName>
        <fullName evidence="4">Glycine zipper domain-containing protein</fullName>
    </recommendedName>
</protein>
<dbReference type="RefSeq" id="WP_102072954.1">
    <property type="nucleotide sequence ID" value="NZ_PDNW01000003.1"/>
</dbReference>
<dbReference type="EMBL" id="PDNW01000003">
    <property type="protein sequence ID" value="PLC51003.1"/>
    <property type="molecule type" value="Genomic_DNA"/>
</dbReference>
<proteinExistence type="predicted"/>
<name>A0A2N4U7K9_9BURK</name>
<keyword evidence="1" id="KW-0472">Membrane</keyword>
<gene>
    <name evidence="2" type="ORF">CR159_05265</name>
</gene>
<evidence type="ECO:0000313" key="3">
    <source>
        <dbReference type="Proteomes" id="UP000234190"/>
    </source>
</evidence>
<organism evidence="2 3">
    <name type="scientific">Pollutimonas subterranea</name>
    <dbReference type="NCBI Taxonomy" id="2045210"/>
    <lineage>
        <taxon>Bacteria</taxon>
        <taxon>Pseudomonadati</taxon>
        <taxon>Pseudomonadota</taxon>
        <taxon>Betaproteobacteria</taxon>
        <taxon>Burkholderiales</taxon>
        <taxon>Alcaligenaceae</taxon>
        <taxon>Pollutimonas</taxon>
    </lineage>
</organism>
<reference evidence="2 3" key="1">
    <citation type="submission" date="2017-10" db="EMBL/GenBank/DDBJ databases">
        <title>Two draft genome sequences of Pusillimonas sp. strains isolated from a nitrate- and radionuclide-contaminated groundwater in Russia.</title>
        <authorList>
            <person name="Grouzdev D.S."/>
            <person name="Tourova T.P."/>
            <person name="Goeva M.A."/>
            <person name="Babich T.L."/>
            <person name="Sokolova D.S."/>
            <person name="Abdullin R."/>
            <person name="Poltaraus A.B."/>
            <person name="Toshchakov S.V."/>
            <person name="Nazina T.N."/>
        </authorList>
    </citation>
    <scope>NUCLEOTIDE SEQUENCE [LARGE SCALE GENOMIC DNA]</scope>
    <source>
        <strain evidence="2 3">JR1/69-3-13</strain>
    </source>
</reference>
<feature type="transmembrane region" description="Helical" evidence="1">
    <location>
        <begin position="65"/>
        <end position="85"/>
    </location>
</feature>
<keyword evidence="3" id="KW-1185">Reference proteome</keyword>
<evidence type="ECO:0000256" key="1">
    <source>
        <dbReference type="SAM" id="Phobius"/>
    </source>
</evidence>